<proteinExistence type="predicted"/>
<reference evidence="1" key="1">
    <citation type="submission" date="2021-01" db="EMBL/GenBank/DDBJ databases">
        <authorList>
            <person name="Corre E."/>
            <person name="Pelletier E."/>
            <person name="Niang G."/>
            <person name="Scheremetjew M."/>
            <person name="Finn R."/>
            <person name="Kale V."/>
            <person name="Holt S."/>
            <person name="Cochrane G."/>
            <person name="Meng A."/>
            <person name="Brown T."/>
            <person name="Cohen L."/>
        </authorList>
    </citation>
    <scope>NUCLEOTIDE SEQUENCE</scope>
    <source>
        <strain evidence="1">SM1012Den-03</strain>
    </source>
</reference>
<accession>A0A7S2PSM3</accession>
<dbReference type="EMBL" id="HBGZ01022380">
    <property type="protein sequence ID" value="CAD9617145.1"/>
    <property type="molecule type" value="Transcribed_RNA"/>
</dbReference>
<protein>
    <submittedName>
        <fullName evidence="1">Uncharacterized protein</fullName>
    </submittedName>
</protein>
<evidence type="ECO:0000313" key="1">
    <source>
        <dbReference type="EMBL" id="CAD9617145.1"/>
    </source>
</evidence>
<sequence length="134" mass="14688">MAPAIYRVVNHASIPGPSLPPSTLWEVLEQWGSMWMWDDLELTGSFEILLAAIIDGSLTCVSDGSYIKEMYPDICSAASILECSRGRGRIIGKFSEKTSLCISWGTSWTLGHPSYFIGGQQTIAIPFGVHSDLF</sequence>
<name>A0A7S2PSM3_9STRA</name>
<dbReference type="AlphaFoldDB" id="A0A7S2PSM3"/>
<organism evidence="1">
    <name type="scientific">Skeletonema marinoi</name>
    <dbReference type="NCBI Taxonomy" id="267567"/>
    <lineage>
        <taxon>Eukaryota</taxon>
        <taxon>Sar</taxon>
        <taxon>Stramenopiles</taxon>
        <taxon>Ochrophyta</taxon>
        <taxon>Bacillariophyta</taxon>
        <taxon>Coscinodiscophyceae</taxon>
        <taxon>Thalassiosirophycidae</taxon>
        <taxon>Thalassiosirales</taxon>
        <taxon>Skeletonemataceae</taxon>
        <taxon>Skeletonema</taxon>
        <taxon>Skeletonema marinoi-dohrnii complex</taxon>
    </lineage>
</organism>
<gene>
    <name evidence="1" type="ORF">SMAR0320_LOCUS16042</name>
</gene>